<dbReference type="EMBL" id="LGRX02006504">
    <property type="protein sequence ID" value="KAK3276530.1"/>
    <property type="molecule type" value="Genomic_DNA"/>
</dbReference>
<proteinExistence type="predicted"/>
<reference evidence="1 2" key="1">
    <citation type="journal article" date="2015" name="Genome Biol. Evol.">
        <title>Comparative Genomics of a Bacterivorous Green Alga Reveals Evolutionary Causalities and Consequences of Phago-Mixotrophic Mode of Nutrition.</title>
        <authorList>
            <person name="Burns J.A."/>
            <person name="Paasch A."/>
            <person name="Narechania A."/>
            <person name="Kim E."/>
        </authorList>
    </citation>
    <scope>NUCLEOTIDE SEQUENCE [LARGE SCALE GENOMIC DNA]</scope>
    <source>
        <strain evidence="1 2">PLY_AMNH</strain>
    </source>
</reference>
<comment type="caution">
    <text evidence="1">The sequence shown here is derived from an EMBL/GenBank/DDBJ whole genome shotgun (WGS) entry which is preliminary data.</text>
</comment>
<evidence type="ECO:0000313" key="1">
    <source>
        <dbReference type="EMBL" id="KAK3276530.1"/>
    </source>
</evidence>
<gene>
    <name evidence="1" type="ORF">CYMTET_15394</name>
</gene>
<dbReference type="AlphaFoldDB" id="A0AAE0L9D7"/>
<dbReference type="Proteomes" id="UP001190700">
    <property type="component" value="Unassembled WGS sequence"/>
</dbReference>
<accession>A0AAE0L9D7</accession>
<protein>
    <submittedName>
        <fullName evidence="1">Uncharacterized protein</fullName>
    </submittedName>
</protein>
<name>A0AAE0L9D7_9CHLO</name>
<sequence>MSIQYDYYLRRARLLRARHGSARHGITVSTLEPRCSFIEYWQAQGFALEDESGRTFFGRATHFVSHAWHTEYSQTVDASTGALEPAEDAAYLYLDIFVINQHCPPWHTPGVGPEEVLGRAITAAQAVLLVLTPWSAPVALTRVWCLYEITITIQLSTPLQVNGNKS</sequence>
<keyword evidence="2" id="KW-1185">Reference proteome</keyword>
<evidence type="ECO:0000313" key="2">
    <source>
        <dbReference type="Proteomes" id="UP001190700"/>
    </source>
</evidence>
<organism evidence="1 2">
    <name type="scientific">Cymbomonas tetramitiformis</name>
    <dbReference type="NCBI Taxonomy" id="36881"/>
    <lineage>
        <taxon>Eukaryota</taxon>
        <taxon>Viridiplantae</taxon>
        <taxon>Chlorophyta</taxon>
        <taxon>Pyramimonadophyceae</taxon>
        <taxon>Pyramimonadales</taxon>
        <taxon>Pyramimonadaceae</taxon>
        <taxon>Cymbomonas</taxon>
    </lineage>
</organism>